<comment type="caution">
    <text evidence="1">The sequence shown here is derived from an EMBL/GenBank/DDBJ whole genome shotgun (WGS) entry which is preliminary data.</text>
</comment>
<proteinExistence type="predicted"/>
<sequence>MLKPMVLGIGALSIGISSVFMMKQDIDVSPKTNPVIQEASQAVPSLQQIMTHDVDIAKAVEKNALAEFKAVDPSELKLPVDEWVNDFSGQAEPQVAWVVDAKNPIIEEGGIHVAHVQMNPGVLEQLSLGQKLVLNLPHLNESVQAEITSTHNTQDGVEVWQGQIENGQVYENVSISRGNRQTYITVATGSGVYSVKVDNQTGLATIIDDGEITSRKSQGNTDTIKPKPLQIVPPQLTI</sequence>
<organism evidence="1 2">
    <name type="scientific">Spartinivicinus poritis</name>
    <dbReference type="NCBI Taxonomy" id="2994640"/>
    <lineage>
        <taxon>Bacteria</taxon>
        <taxon>Pseudomonadati</taxon>
        <taxon>Pseudomonadota</taxon>
        <taxon>Gammaproteobacteria</taxon>
        <taxon>Oceanospirillales</taxon>
        <taxon>Zooshikellaceae</taxon>
        <taxon>Spartinivicinus</taxon>
    </lineage>
</organism>
<accession>A0ABT5UJR8</accession>
<evidence type="ECO:0000313" key="2">
    <source>
        <dbReference type="Proteomes" id="UP001528823"/>
    </source>
</evidence>
<keyword evidence="2" id="KW-1185">Reference proteome</keyword>
<name>A0ABT5UJR8_9GAMM</name>
<evidence type="ECO:0000313" key="1">
    <source>
        <dbReference type="EMBL" id="MDE1465762.1"/>
    </source>
</evidence>
<reference evidence="1 2" key="1">
    <citation type="submission" date="2022-11" db="EMBL/GenBank/DDBJ databases">
        <title>Spartinivicinus poritis sp. nov., isolated from scleractinian coral Porites lutea.</title>
        <authorList>
            <person name="Zhang G."/>
            <person name="Cai L."/>
            <person name="Wei Q."/>
        </authorList>
    </citation>
    <scope>NUCLEOTIDE SEQUENCE [LARGE SCALE GENOMIC DNA]</scope>
    <source>
        <strain evidence="1 2">A2-2</strain>
    </source>
</reference>
<protein>
    <submittedName>
        <fullName evidence="1">Uncharacterized protein</fullName>
    </submittedName>
</protein>
<dbReference type="Proteomes" id="UP001528823">
    <property type="component" value="Unassembled WGS sequence"/>
</dbReference>
<dbReference type="EMBL" id="JAPMOU010000083">
    <property type="protein sequence ID" value="MDE1465762.1"/>
    <property type="molecule type" value="Genomic_DNA"/>
</dbReference>
<gene>
    <name evidence="1" type="ORF">ORQ98_27740</name>
</gene>
<dbReference type="RefSeq" id="WP_274692065.1">
    <property type="nucleotide sequence ID" value="NZ_JAPMOU010000083.1"/>
</dbReference>